<evidence type="ECO:0000313" key="3">
    <source>
        <dbReference type="Proteomes" id="UP001500449"/>
    </source>
</evidence>
<dbReference type="PROSITE" id="PS51186">
    <property type="entry name" value="GNAT"/>
    <property type="match status" value="1"/>
</dbReference>
<sequence length="221" mass="23851">MYPVSIPGVRIHDLGPGRADILDTVFGGMSTTSRYRRYHSGIPALTPRTRTVLSAVDGRRHIAVVAYAGADPVGIARLVAIDRRQADLAVEVVDAWQHRGIGTALLRAVFTAGARAGFTEVVADVLAENSPMLRLLALLLPDHTRHPCGPEVRLIASLENTVSPNPLVDQHRSELLAAARDHRLASTGRARARRATGARQVLGTLAALPLPWRCRRVSPVP</sequence>
<dbReference type="RefSeq" id="WP_344421883.1">
    <property type="nucleotide sequence ID" value="NZ_BAAAQK010000019.1"/>
</dbReference>
<dbReference type="InterPro" id="IPR000182">
    <property type="entry name" value="GNAT_dom"/>
</dbReference>
<dbReference type="EMBL" id="BAAAQK010000019">
    <property type="protein sequence ID" value="GAA1863902.1"/>
    <property type="molecule type" value="Genomic_DNA"/>
</dbReference>
<evidence type="ECO:0000259" key="1">
    <source>
        <dbReference type="PROSITE" id="PS51186"/>
    </source>
</evidence>
<feature type="domain" description="N-acetyltransferase" evidence="1">
    <location>
        <begin position="24"/>
        <end position="159"/>
    </location>
</feature>
<accession>A0ABN2NDA3</accession>
<dbReference type="InterPro" id="IPR016181">
    <property type="entry name" value="Acyl_CoA_acyltransferase"/>
</dbReference>
<evidence type="ECO:0000313" key="2">
    <source>
        <dbReference type="EMBL" id="GAA1863902.1"/>
    </source>
</evidence>
<name>A0ABN2NDA3_9PSEU</name>
<comment type="caution">
    <text evidence="2">The sequence shown here is derived from an EMBL/GenBank/DDBJ whole genome shotgun (WGS) entry which is preliminary data.</text>
</comment>
<dbReference type="Pfam" id="PF00583">
    <property type="entry name" value="Acetyltransf_1"/>
    <property type="match status" value="1"/>
</dbReference>
<organism evidence="2 3">
    <name type="scientific">Pseudonocardia ailaonensis</name>
    <dbReference type="NCBI Taxonomy" id="367279"/>
    <lineage>
        <taxon>Bacteria</taxon>
        <taxon>Bacillati</taxon>
        <taxon>Actinomycetota</taxon>
        <taxon>Actinomycetes</taxon>
        <taxon>Pseudonocardiales</taxon>
        <taxon>Pseudonocardiaceae</taxon>
        <taxon>Pseudonocardia</taxon>
    </lineage>
</organism>
<protein>
    <recommendedName>
        <fullName evidence="1">N-acetyltransferase domain-containing protein</fullName>
    </recommendedName>
</protein>
<proteinExistence type="predicted"/>
<dbReference type="Proteomes" id="UP001500449">
    <property type="component" value="Unassembled WGS sequence"/>
</dbReference>
<dbReference type="SUPFAM" id="SSF55729">
    <property type="entry name" value="Acyl-CoA N-acyltransferases (Nat)"/>
    <property type="match status" value="1"/>
</dbReference>
<dbReference type="Gene3D" id="3.40.630.30">
    <property type="match status" value="1"/>
</dbReference>
<gene>
    <name evidence="2" type="ORF">GCM10009836_50260</name>
</gene>
<keyword evidence="3" id="KW-1185">Reference proteome</keyword>
<dbReference type="CDD" id="cd04301">
    <property type="entry name" value="NAT_SF"/>
    <property type="match status" value="1"/>
</dbReference>
<reference evidence="2 3" key="1">
    <citation type="journal article" date="2019" name="Int. J. Syst. Evol. Microbiol.">
        <title>The Global Catalogue of Microorganisms (GCM) 10K type strain sequencing project: providing services to taxonomists for standard genome sequencing and annotation.</title>
        <authorList>
            <consortium name="The Broad Institute Genomics Platform"/>
            <consortium name="The Broad Institute Genome Sequencing Center for Infectious Disease"/>
            <person name="Wu L."/>
            <person name="Ma J."/>
        </authorList>
    </citation>
    <scope>NUCLEOTIDE SEQUENCE [LARGE SCALE GENOMIC DNA]</scope>
    <source>
        <strain evidence="2 3">JCM 16009</strain>
    </source>
</reference>